<dbReference type="RefSeq" id="WP_181732243.1">
    <property type="nucleotide sequence ID" value="NZ_JACEIR010000006.1"/>
</dbReference>
<organism evidence="2 3">
    <name type="scientific">Thermoactinomyces intermedius</name>
    <dbReference type="NCBI Taxonomy" id="2024"/>
    <lineage>
        <taxon>Bacteria</taxon>
        <taxon>Bacillati</taxon>
        <taxon>Bacillota</taxon>
        <taxon>Bacilli</taxon>
        <taxon>Bacillales</taxon>
        <taxon>Thermoactinomycetaceae</taxon>
        <taxon>Thermoactinomyces</taxon>
    </lineage>
</organism>
<name>A0A8I1DCS5_THEIN</name>
<evidence type="ECO:0000256" key="1">
    <source>
        <dbReference type="SAM" id="Phobius"/>
    </source>
</evidence>
<feature type="transmembrane region" description="Helical" evidence="1">
    <location>
        <begin position="39"/>
        <end position="56"/>
    </location>
</feature>
<reference evidence="2 3" key="1">
    <citation type="submission" date="2020-12" db="EMBL/GenBank/DDBJ databases">
        <title>WGS of Thermoactinomyces spp.</title>
        <authorList>
            <person name="Cheng K."/>
        </authorList>
    </citation>
    <scope>NUCLEOTIDE SEQUENCE [LARGE SCALE GENOMIC DNA]</scope>
    <source>
        <strain evidence="3">CICC 10671\DSM 43846</strain>
    </source>
</reference>
<sequence>MGNLIKAIFGLFANLIPIIETLFLTFVIARYLESTSTGIILFIVLMIGSFIWHSLVKGIAWGAMVYLTMTQGDSSGMLFAVIFALVVGVLRFFLEKWLRK</sequence>
<dbReference type="Proteomes" id="UP000633619">
    <property type="component" value="Unassembled WGS sequence"/>
</dbReference>
<dbReference type="EMBL" id="JAECVW010000006">
    <property type="protein sequence ID" value="MBH8595798.1"/>
    <property type="molecule type" value="Genomic_DNA"/>
</dbReference>
<gene>
    <name evidence="2" type="ORF">I8U20_10690</name>
</gene>
<dbReference type="AlphaFoldDB" id="A0A8I1DCS5"/>
<feature type="transmembrane region" description="Helical" evidence="1">
    <location>
        <begin position="76"/>
        <end position="94"/>
    </location>
</feature>
<keyword evidence="1" id="KW-0472">Membrane</keyword>
<evidence type="ECO:0000313" key="3">
    <source>
        <dbReference type="Proteomes" id="UP000633619"/>
    </source>
</evidence>
<comment type="caution">
    <text evidence="2">The sequence shown here is derived from an EMBL/GenBank/DDBJ whole genome shotgun (WGS) entry which is preliminary data.</text>
</comment>
<protein>
    <submittedName>
        <fullName evidence="2">Uncharacterized protein</fullName>
    </submittedName>
</protein>
<evidence type="ECO:0000313" key="2">
    <source>
        <dbReference type="EMBL" id="MBH8595798.1"/>
    </source>
</evidence>
<keyword evidence="3" id="KW-1185">Reference proteome</keyword>
<keyword evidence="1" id="KW-0812">Transmembrane</keyword>
<accession>A0A8I1DCS5</accession>
<feature type="transmembrane region" description="Helical" evidence="1">
    <location>
        <begin position="12"/>
        <end position="32"/>
    </location>
</feature>
<keyword evidence="1" id="KW-1133">Transmembrane helix</keyword>
<proteinExistence type="predicted"/>